<dbReference type="InterPro" id="IPR019554">
    <property type="entry name" value="Soluble_ligand-bd"/>
</dbReference>
<organism evidence="4 5">
    <name type="scientific">Pseudarthrobacter oxydans</name>
    <name type="common">Arthrobacter oxydans</name>
    <dbReference type="NCBI Taxonomy" id="1671"/>
    <lineage>
        <taxon>Bacteria</taxon>
        <taxon>Bacillati</taxon>
        <taxon>Actinomycetota</taxon>
        <taxon>Actinomycetes</taxon>
        <taxon>Micrococcales</taxon>
        <taxon>Micrococcaceae</taxon>
        <taxon>Pseudarthrobacter</taxon>
    </lineage>
</organism>
<dbReference type="AlphaFoldDB" id="A0AAW8NBH0"/>
<evidence type="ECO:0000256" key="1">
    <source>
        <dbReference type="SAM" id="MobiDB-lite"/>
    </source>
</evidence>
<feature type="domain" description="Helix-hairpin-helix DNA-binding motif class 1" evidence="3">
    <location>
        <begin position="256"/>
        <end position="275"/>
    </location>
</feature>
<dbReference type="Gene3D" id="1.10.150.320">
    <property type="entry name" value="Photosystem II 12 kDa extrinsic protein"/>
    <property type="match status" value="1"/>
</dbReference>
<feature type="compositionally biased region" description="Gly residues" evidence="1">
    <location>
        <begin position="221"/>
        <end position="234"/>
    </location>
</feature>
<accession>A0AAW8NBH0</accession>
<dbReference type="GO" id="GO:0003677">
    <property type="term" value="F:DNA binding"/>
    <property type="evidence" value="ECO:0007669"/>
    <property type="project" value="InterPro"/>
</dbReference>
<dbReference type="SUPFAM" id="SSF47781">
    <property type="entry name" value="RuvA domain 2-like"/>
    <property type="match status" value="1"/>
</dbReference>
<dbReference type="PANTHER" id="PTHR21180:SF32">
    <property type="entry name" value="ENDONUCLEASE_EXONUCLEASE_PHOSPHATASE FAMILY DOMAIN-CONTAINING PROTEIN 1"/>
    <property type="match status" value="1"/>
</dbReference>
<dbReference type="Pfam" id="PF10531">
    <property type="entry name" value="SLBB"/>
    <property type="match status" value="1"/>
</dbReference>
<dbReference type="SMART" id="SM00278">
    <property type="entry name" value="HhH1"/>
    <property type="match status" value="2"/>
</dbReference>
<feature type="region of interest" description="Disordered" evidence="1">
    <location>
        <begin position="215"/>
        <end position="240"/>
    </location>
</feature>
<evidence type="ECO:0000256" key="2">
    <source>
        <dbReference type="SAM" id="Phobius"/>
    </source>
</evidence>
<evidence type="ECO:0000313" key="5">
    <source>
        <dbReference type="Proteomes" id="UP001262032"/>
    </source>
</evidence>
<dbReference type="EMBL" id="JAVDWN010000004">
    <property type="protein sequence ID" value="MDR7163660.1"/>
    <property type="molecule type" value="Genomic_DNA"/>
</dbReference>
<dbReference type="Proteomes" id="UP001262032">
    <property type="component" value="Unassembled WGS sequence"/>
</dbReference>
<dbReference type="InterPro" id="IPR003583">
    <property type="entry name" value="Hlx-hairpin-Hlx_DNA-bd_motif"/>
</dbReference>
<keyword evidence="2" id="KW-0812">Transmembrane</keyword>
<comment type="caution">
    <text evidence="4">The sequence shown here is derived from an EMBL/GenBank/DDBJ whole genome shotgun (WGS) entry which is preliminary data.</text>
</comment>
<dbReference type="InterPro" id="IPR051675">
    <property type="entry name" value="Endo/Exo/Phosphatase_dom_1"/>
</dbReference>
<name>A0AAW8NBH0_PSEOX</name>
<evidence type="ECO:0000259" key="3">
    <source>
        <dbReference type="SMART" id="SM00278"/>
    </source>
</evidence>
<reference evidence="4" key="1">
    <citation type="submission" date="2023-07" db="EMBL/GenBank/DDBJ databases">
        <title>Sorghum-associated microbial communities from plants grown in Nebraska, USA.</title>
        <authorList>
            <person name="Schachtman D."/>
        </authorList>
    </citation>
    <scope>NUCLEOTIDE SEQUENCE</scope>
    <source>
        <strain evidence="4">BE261</strain>
    </source>
</reference>
<gene>
    <name evidence="4" type="ORF">J2X12_001674</name>
</gene>
<evidence type="ECO:0000313" key="4">
    <source>
        <dbReference type="EMBL" id="MDR7163660.1"/>
    </source>
</evidence>
<dbReference type="GeneID" id="97422055"/>
<sequence length="308" mass="30714">MSRRDAGTAGHSARHARTRLQAALGEAPSGLLLDTEGNQLFEYKGAGGHEPVASHVVTAGENGQDPDPASPAVGPALRWRLGARLAVLLGVLGVAAAAWFWWQAAASQPEILPLSGVSPGTPATGPSAEAAATGDEGTGGSGPDIEDPKADAAAAVVVHVAGAVTSPGVVRLPAGSRVHEAITAAGGAVPGADLDRLNLAVMVEDGQKIHVPRAGEALPAGGTGGGGPQPGGGVADADNTGNAAGGKINLNTASMEELDTLPKVGPVLAQRIVDWRREHGAFKSIEELDAVDGVGPKMLEALLPLVTV</sequence>
<keyword evidence="2" id="KW-1133">Transmembrane helix</keyword>
<proteinExistence type="predicted"/>
<keyword evidence="2" id="KW-0472">Membrane</keyword>
<protein>
    <submittedName>
        <fullName evidence="4">Competence protein ComEA</fullName>
    </submittedName>
</protein>
<dbReference type="GO" id="GO:0015628">
    <property type="term" value="P:protein secretion by the type II secretion system"/>
    <property type="evidence" value="ECO:0007669"/>
    <property type="project" value="TreeGrafter"/>
</dbReference>
<dbReference type="GO" id="GO:0015627">
    <property type="term" value="C:type II protein secretion system complex"/>
    <property type="evidence" value="ECO:0007669"/>
    <property type="project" value="TreeGrafter"/>
</dbReference>
<dbReference type="Gene3D" id="3.10.560.10">
    <property type="entry name" value="Outer membrane lipoprotein wza domain like"/>
    <property type="match status" value="1"/>
</dbReference>
<dbReference type="RefSeq" id="WP_310110803.1">
    <property type="nucleotide sequence ID" value="NZ_JAVDTN010000004.1"/>
</dbReference>
<dbReference type="Pfam" id="PF12836">
    <property type="entry name" value="HHH_3"/>
    <property type="match status" value="1"/>
</dbReference>
<dbReference type="GO" id="GO:0006281">
    <property type="term" value="P:DNA repair"/>
    <property type="evidence" value="ECO:0007669"/>
    <property type="project" value="InterPro"/>
</dbReference>
<dbReference type="InterPro" id="IPR010994">
    <property type="entry name" value="RuvA_2-like"/>
</dbReference>
<feature type="region of interest" description="Disordered" evidence="1">
    <location>
        <begin position="117"/>
        <end position="148"/>
    </location>
</feature>
<feature type="transmembrane region" description="Helical" evidence="2">
    <location>
        <begin position="85"/>
        <end position="102"/>
    </location>
</feature>
<dbReference type="PANTHER" id="PTHR21180">
    <property type="entry name" value="ENDONUCLEASE/EXONUCLEASE/PHOSPHATASE FAMILY DOMAIN-CONTAINING PROTEIN 1"/>
    <property type="match status" value="1"/>
</dbReference>
<feature type="domain" description="Helix-hairpin-helix DNA-binding motif class 1" evidence="3">
    <location>
        <begin position="286"/>
        <end position="305"/>
    </location>
</feature>